<evidence type="ECO:0000256" key="4">
    <source>
        <dbReference type="ARBA" id="ARBA00022722"/>
    </source>
</evidence>
<keyword evidence="3" id="KW-0548">Nucleotidyltransferase</keyword>
<evidence type="ECO:0000256" key="6">
    <source>
        <dbReference type="ARBA" id="ARBA00022801"/>
    </source>
</evidence>
<reference evidence="11" key="1">
    <citation type="submission" date="2022-11" db="UniProtKB">
        <authorList>
            <consortium name="WormBaseParasite"/>
        </authorList>
    </citation>
    <scope>IDENTIFICATION</scope>
</reference>
<name>A0A915I4D1_ROMCU</name>
<accession>A0A915I4D1</accession>
<dbReference type="PANTHER" id="PTHR37984">
    <property type="entry name" value="PROTEIN CBG26694"/>
    <property type="match status" value="1"/>
</dbReference>
<protein>
    <recommendedName>
        <fullName evidence="1">RNA-directed DNA polymerase</fullName>
        <ecNumber evidence="1">2.7.7.49</ecNumber>
    </recommendedName>
</protein>
<feature type="domain" description="Integrase zinc-binding" evidence="9">
    <location>
        <begin position="440"/>
        <end position="495"/>
    </location>
</feature>
<keyword evidence="6" id="KW-0378">Hydrolase</keyword>
<dbReference type="Pfam" id="PF17917">
    <property type="entry name" value="RT_RNaseH"/>
    <property type="match status" value="1"/>
</dbReference>
<dbReference type="EC" id="2.7.7.49" evidence="1"/>
<keyword evidence="5" id="KW-0255">Endonuclease</keyword>
<dbReference type="PANTHER" id="PTHR37984:SF5">
    <property type="entry name" value="PROTEIN NYNRIN-LIKE"/>
    <property type="match status" value="1"/>
</dbReference>
<dbReference type="GO" id="GO:0016787">
    <property type="term" value="F:hydrolase activity"/>
    <property type="evidence" value="ECO:0007669"/>
    <property type="project" value="UniProtKB-KW"/>
</dbReference>
<evidence type="ECO:0000259" key="9">
    <source>
        <dbReference type="Pfam" id="PF17921"/>
    </source>
</evidence>
<dbReference type="AlphaFoldDB" id="A0A915I4D1"/>
<evidence type="ECO:0000259" key="8">
    <source>
        <dbReference type="Pfam" id="PF17917"/>
    </source>
</evidence>
<keyword evidence="10" id="KW-1185">Reference proteome</keyword>
<dbReference type="Pfam" id="PF17921">
    <property type="entry name" value="Integrase_H2C2"/>
    <property type="match status" value="1"/>
</dbReference>
<dbReference type="GO" id="GO:0004519">
    <property type="term" value="F:endonuclease activity"/>
    <property type="evidence" value="ECO:0007669"/>
    <property type="project" value="UniProtKB-KW"/>
</dbReference>
<dbReference type="Proteomes" id="UP000887565">
    <property type="component" value="Unplaced"/>
</dbReference>
<dbReference type="SUPFAM" id="SSF56672">
    <property type="entry name" value="DNA/RNA polymerases"/>
    <property type="match status" value="1"/>
</dbReference>
<evidence type="ECO:0000256" key="3">
    <source>
        <dbReference type="ARBA" id="ARBA00022695"/>
    </source>
</evidence>
<organism evidence="10 11">
    <name type="scientific">Romanomermis culicivorax</name>
    <name type="common">Nematode worm</name>
    <dbReference type="NCBI Taxonomy" id="13658"/>
    <lineage>
        <taxon>Eukaryota</taxon>
        <taxon>Metazoa</taxon>
        <taxon>Ecdysozoa</taxon>
        <taxon>Nematoda</taxon>
        <taxon>Enoplea</taxon>
        <taxon>Dorylaimia</taxon>
        <taxon>Mermithida</taxon>
        <taxon>Mermithoidea</taxon>
        <taxon>Mermithidae</taxon>
        <taxon>Romanomermis</taxon>
    </lineage>
</organism>
<evidence type="ECO:0000313" key="11">
    <source>
        <dbReference type="WBParaSite" id="nRc.2.0.1.t08269-RA"/>
    </source>
</evidence>
<dbReference type="GO" id="GO:0003964">
    <property type="term" value="F:RNA-directed DNA polymerase activity"/>
    <property type="evidence" value="ECO:0007669"/>
    <property type="project" value="UniProtKB-KW"/>
</dbReference>
<proteinExistence type="predicted"/>
<keyword evidence="7" id="KW-0695">RNA-directed DNA polymerase</keyword>
<dbReference type="InterPro" id="IPR050951">
    <property type="entry name" value="Retrovirus_Pol_polyprotein"/>
</dbReference>
<dbReference type="InterPro" id="IPR041588">
    <property type="entry name" value="Integrase_H2C2"/>
</dbReference>
<evidence type="ECO:0000256" key="2">
    <source>
        <dbReference type="ARBA" id="ARBA00022679"/>
    </source>
</evidence>
<keyword evidence="4" id="KW-0540">Nuclease</keyword>
<dbReference type="FunFam" id="1.10.340.70:FF:000001">
    <property type="entry name" value="Retrovirus-related Pol polyprotein from transposon gypsy-like Protein"/>
    <property type="match status" value="1"/>
</dbReference>
<sequence length="541" mass="60115">MNNVNHGNALRKFYPIPGNKALPSNLNTERLRPTVPTDLQAETTPALHNRMAFGATLISPTPTIPKIASGSSHKTLNRPIGKISTIQPMPLNGCKPIFGSILRISMANAIGDHAAEHRHKENTYAVYCNQHFWAPWEQHIHYNAVSAPYLTTPTDSSPTSSQSSELQLVLPALPSSVMMTTNTQDTHALNQSTSATNMVSPSEEIASATQRLVKRAFNRQWLQLPICGKIKVADGAVVKAHGPVVITMEFTFGERMINQPGEIKAKQPVRQAQPSTHQPPSRQLEVTELAEPIFLVAQVSVSISPHCHQWHQTPPEPTYRSGKTYASAHGIAADREKVKAIVEYEFPTTKKVYDGKAQFIIQTKASTTAIQAILYQEKGKDQWVITYNSGILTDAETFYSGGSRYHRDCHLSPNLQRCKAPFTEEGLLYHQIKDIEQLVVPTSMVDQTLHQFHGAKILNHQGSSHTLAAYKAHFWWPRMEENVHNWIKSSKICQLTMLRTSPPPPLLLIQPKHPFEVIATDIVSISPVDPGDDVDETMTAD</sequence>
<dbReference type="InterPro" id="IPR043502">
    <property type="entry name" value="DNA/RNA_pol_sf"/>
</dbReference>
<evidence type="ECO:0000256" key="7">
    <source>
        <dbReference type="ARBA" id="ARBA00022918"/>
    </source>
</evidence>
<dbReference type="InterPro" id="IPR041373">
    <property type="entry name" value="RT_RNaseH"/>
</dbReference>
<dbReference type="WBParaSite" id="nRc.2.0.1.t08269-RA">
    <property type="protein sequence ID" value="nRc.2.0.1.t08269-RA"/>
    <property type="gene ID" value="nRc.2.0.1.g08269"/>
</dbReference>
<evidence type="ECO:0000256" key="1">
    <source>
        <dbReference type="ARBA" id="ARBA00012493"/>
    </source>
</evidence>
<keyword evidence="2" id="KW-0808">Transferase</keyword>
<feature type="domain" description="Reverse transcriptase RNase H-like" evidence="8">
    <location>
        <begin position="356"/>
        <end position="400"/>
    </location>
</feature>
<evidence type="ECO:0000256" key="5">
    <source>
        <dbReference type="ARBA" id="ARBA00022759"/>
    </source>
</evidence>
<dbReference type="Gene3D" id="1.10.340.70">
    <property type="match status" value="1"/>
</dbReference>
<evidence type="ECO:0000313" key="10">
    <source>
        <dbReference type="Proteomes" id="UP000887565"/>
    </source>
</evidence>